<dbReference type="InterPro" id="IPR011990">
    <property type="entry name" value="TPR-like_helical_dom_sf"/>
</dbReference>
<dbReference type="Pfam" id="PF13432">
    <property type="entry name" value="TPR_16"/>
    <property type="match status" value="3"/>
</dbReference>
<evidence type="ECO:0000256" key="1">
    <source>
        <dbReference type="PROSITE-ProRule" id="PRU00339"/>
    </source>
</evidence>
<accession>A0ABY6CXT0</accession>
<dbReference type="PANTHER" id="PTHR12558:SF13">
    <property type="entry name" value="CELL DIVISION CYCLE PROTEIN 27 HOMOLOG"/>
    <property type="match status" value="1"/>
</dbReference>
<proteinExistence type="predicted"/>
<organism evidence="2 3">
    <name type="scientific">Reichenbachiella carrageenanivorans</name>
    <dbReference type="NCBI Taxonomy" id="2979869"/>
    <lineage>
        <taxon>Bacteria</taxon>
        <taxon>Pseudomonadati</taxon>
        <taxon>Bacteroidota</taxon>
        <taxon>Cytophagia</taxon>
        <taxon>Cytophagales</taxon>
        <taxon>Reichenbachiellaceae</taxon>
        <taxon>Reichenbachiella</taxon>
    </lineage>
</organism>
<dbReference type="Proteomes" id="UP001062165">
    <property type="component" value="Chromosome"/>
</dbReference>
<dbReference type="Pfam" id="PF13174">
    <property type="entry name" value="TPR_6"/>
    <property type="match status" value="2"/>
</dbReference>
<dbReference type="InterPro" id="IPR019734">
    <property type="entry name" value="TPR_rpt"/>
</dbReference>
<protein>
    <submittedName>
        <fullName evidence="2">Tetratricopeptide repeat protein</fullName>
    </submittedName>
</protein>
<dbReference type="SMART" id="SM00028">
    <property type="entry name" value="TPR"/>
    <property type="match status" value="15"/>
</dbReference>
<gene>
    <name evidence="2" type="ORF">N7E81_12445</name>
</gene>
<dbReference type="Pfam" id="PF13181">
    <property type="entry name" value="TPR_8"/>
    <property type="match status" value="1"/>
</dbReference>
<sequence length="971" mass="112207">MLTFSLSTVAQPIIDLQMRFNHSKDLYQRGAYKAARAEFTHLLKEPYLAEASYFLASSAIRAEQSDGEQLMTAFVKNYPFHNYAQNAYLDIADFYFGKGEYEKALTSYNKSDGYLSNEMIFKKGYCEFNLEKNEQALKTFKKLDGTFSTYQNDAAYFRGYIYHSRGDFKTSYVFLKEAFESEKYRKPAMELYASTLYQNGEYKELIQLVDAELTPVDNGVVLNFLADSQYALEKYRSAAANYKDLFKSYGKHRNERNYFRAGYSSFKIENKDDAIEYLKRSAVADDSVGAYASYYLGVIYTQNNNLPFAITSFQNTAKYPTVIKEDALYHQAKCLMELPNFQGAIEVLNTYREAYNPGRFSVEVKEMLGTAYAQTNDYDLAIQHIEGLERLTPQLKHTYQRVSFLKGVALFNDKKFSLAAEIFQKSLIHDEEPNITQQTYYWMGEAQSLLDQQEEALFYYKSVSRGPSHEVYMKALYGQAYASYNLKDYTNAARAFKQFETAYTSDINEKYMADVLLRMGDCQFALKEYQRGIDYYLKAEKAGNKNKDHLYFQIGLLNRYLDNDLKAKQYFTKLVKELPESSKADDAYFQMAQIDFEEGNNKKAMEAFRLFMVKYPNSNFIPFALLSQAVAFDNEGQSQSSVSNYKEILDRFPRHQTANSALLGLQDKNTQGKFDDFDEYLRKYKQANPNSEALENIEFETARANYYSQKYELAIRGFEDFIKAYPKSSLIPESQYLIGDAYYRREQFDKSLVFFKKLEDQKDFSKHAKVLYRLASIESLMGNLDKSNAYYYQLGAVSTSSRNIINVHSGLMENHFEASEYDSAIYYGDALLNNPRVGVLVSAQANLIIGKSQYENDNLDKALENLLPLVNNSPDERGAEAYYYISKIYYDQAKYDRALESLFILTNNFQNYEIWRSKAYLLMADIYIETNELFQAKATLNSLIANATLEEIIAVAKVKLQQIENTIDSNE</sequence>
<keyword evidence="1" id="KW-0802">TPR repeat</keyword>
<dbReference type="Pfam" id="PF13512">
    <property type="entry name" value="TPR_18"/>
    <property type="match status" value="1"/>
</dbReference>
<dbReference type="EMBL" id="CP106735">
    <property type="protein sequence ID" value="UXX78169.1"/>
    <property type="molecule type" value="Genomic_DNA"/>
</dbReference>
<evidence type="ECO:0000313" key="3">
    <source>
        <dbReference type="Proteomes" id="UP001062165"/>
    </source>
</evidence>
<evidence type="ECO:0000313" key="2">
    <source>
        <dbReference type="EMBL" id="UXX78169.1"/>
    </source>
</evidence>
<dbReference type="PROSITE" id="PS50005">
    <property type="entry name" value="TPR"/>
    <property type="match status" value="1"/>
</dbReference>
<dbReference type="PANTHER" id="PTHR12558">
    <property type="entry name" value="CELL DIVISION CYCLE 16,23,27"/>
    <property type="match status" value="1"/>
</dbReference>
<dbReference type="Gene3D" id="1.25.40.10">
    <property type="entry name" value="Tetratricopeptide repeat domain"/>
    <property type="match status" value="8"/>
</dbReference>
<keyword evidence="3" id="KW-1185">Reference proteome</keyword>
<dbReference type="RefSeq" id="WP_263049915.1">
    <property type="nucleotide sequence ID" value="NZ_CP106735.1"/>
</dbReference>
<reference evidence="2" key="1">
    <citation type="submission" date="2022-10" db="EMBL/GenBank/DDBJ databases">
        <title>Comparative genomics and taxonomic characterization of three novel marine species of genus Reichenbachiella exhibiting antioxidant and polysaccharide degradation activities.</title>
        <authorList>
            <person name="Muhammad N."/>
            <person name="Lee Y.-J."/>
            <person name="Ko J."/>
            <person name="Kim S.-G."/>
        </authorList>
    </citation>
    <scope>NUCLEOTIDE SEQUENCE</scope>
    <source>
        <strain evidence="2">Wsw4-B4</strain>
    </source>
</reference>
<dbReference type="SUPFAM" id="SSF48452">
    <property type="entry name" value="TPR-like"/>
    <property type="match status" value="6"/>
</dbReference>
<feature type="repeat" description="TPR" evidence="1">
    <location>
        <begin position="362"/>
        <end position="395"/>
    </location>
</feature>
<name>A0ABY6CXT0_9BACT</name>